<dbReference type="InterPro" id="IPR029063">
    <property type="entry name" value="SAM-dependent_MTases_sf"/>
</dbReference>
<protein>
    <submittedName>
        <fullName evidence="1">SAM-dependent methyltransferase</fullName>
    </submittedName>
</protein>
<name>A0A0G3XGB1_9SPHN</name>
<dbReference type="RefSeq" id="WP_047821244.1">
    <property type="nucleotide sequence ID" value="NZ_CP011770.1"/>
</dbReference>
<dbReference type="Proteomes" id="UP000035287">
    <property type="component" value="Chromosome"/>
</dbReference>
<keyword evidence="1" id="KW-0808">Transferase</keyword>
<keyword evidence="2" id="KW-1185">Reference proteome</keyword>
<sequence length="257" mass="28519">MNVLEHNREAWNAQVADGDRWTIPVDGETIARARRGEWSVILTPVKPVPRDWFGEIAGRDVLGLASGGGQQVPVLAAAGARVVSFDASDAQLAQDRLVAEREGLKIRTVQGFMHDLSAFADESFDLIFHPCSNCFAPEILPVWRECARVLRPGGALLAGFNNPVNFLFDWRALNEGKLVVRHALPYSHLDLLEHEREELLRECPTVEFSHTLSDQIGGQLAAGLHLTAMFEDNWGTPDPIADHYDPFIATRAIKPLR</sequence>
<proteinExistence type="predicted"/>
<evidence type="ECO:0000313" key="1">
    <source>
        <dbReference type="EMBL" id="AKM10530.1"/>
    </source>
</evidence>
<dbReference type="OrthoDB" id="9765084at2"/>
<accession>A0A0G3XGB1</accession>
<dbReference type="AlphaFoldDB" id="A0A0G3XGB1"/>
<keyword evidence="1" id="KW-0489">Methyltransferase</keyword>
<dbReference type="SUPFAM" id="SSF53335">
    <property type="entry name" value="S-adenosyl-L-methionine-dependent methyltransferases"/>
    <property type="match status" value="1"/>
</dbReference>
<dbReference type="InterPro" id="IPR013216">
    <property type="entry name" value="Methyltransf_11"/>
</dbReference>
<dbReference type="Pfam" id="PF08241">
    <property type="entry name" value="Methyltransf_11"/>
    <property type="match status" value="1"/>
</dbReference>
<reference evidence="1 2" key="1">
    <citation type="submission" date="2015-06" db="EMBL/GenBank/DDBJ databases">
        <authorList>
            <person name="Zeng Y."/>
            <person name="Huang Y."/>
        </authorList>
    </citation>
    <scope>NUCLEOTIDE SEQUENCE [LARGE SCALE GENOMIC DNA]</scope>
    <source>
        <strain evidence="1 2">PQ-2</strain>
    </source>
</reference>
<dbReference type="GO" id="GO:0008757">
    <property type="term" value="F:S-adenosylmethionine-dependent methyltransferase activity"/>
    <property type="evidence" value="ECO:0007669"/>
    <property type="project" value="InterPro"/>
</dbReference>
<organism evidence="1 2">
    <name type="scientific">Croceicoccus naphthovorans</name>
    <dbReference type="NCBI Taxonomy" id="1348774"/>
    <lineage>
        <taxon>Bacteria</taxon>
        <taxon>Pseudomonadati</taxon>
        <taxon>Pseudomonadota</taxon>
        <taxon>Alphaproteobacteria</taxon>
        <taxon>Sphingomonadales</taxon>
        <taxon>Erythrobacteraceae</taxon>
        <taxon>Croceicoccus</taxon>
    </lineage>
</organism>
<dbReference type="Gene3D" id="3.40.50.150">
    <property type="entry name" value="Vaccinia Virus protein VP39"/>
    <property type="match status" value="1"/>
</dbReference>
<gene>
    <name evidence="1" type="ORF">AB433_12065</name>
</gene>
<dbReference type="CDD" id="cd02440">
    <property type="entry name" value="AdoMet_MTases"/>
    <property type="match status" value="1"/>
</dbReference>
<dbReference type="PATRIC" id="fig|1348774.3.peg.2539"/>
<dbReference type="STRING" id="1348774.AB433_12065"/>
<evidence type="ECO:0000313" key="2">
    <source>
        <dbReference type="Proteomes" id="UP000035287"/>
    </source>
</evidence>
<dbReference type="GO" id="GO:0032259">
    <property type="term" value="P:methylation"/>
    <property type="evidence" value="ECO:0007669"/>
    <property type="project" value="UniProtKB-KW"/>
</dbReference>
<dbReference type="EMBL" id="CP011770">
    <property type="protein sequence ID" value="AKM10530.1"/>
    <property type="molecule type" value="Genomic_DNA"/>
</dbReference>
<dbReference type="KEGG" id="cna:AB433_12065"/>